<reference evidence="1" key="1">
    <citation type="submission" date="2020-09" db="EMBL/GenBank/DDBJ databases">
        <title>Pelobacter alkaliphilus sp. nov., a novel anaerobic arsenate-reducing bacterium from terrestrial mud volcano.</title>
        <authorList>
            <person name="Khomyakova M.A."/>
            <person name="Merkel A.Y."/>
            <person name="Slobodkin A.I."/>
        </authorList>
    </citation>
    <scope>NUCLEOTIDE SEQUENCE</scope>
    <source>
        <strain evidence="1">M08fum</strain>
    </source>
</reference>
<evidence type="ECO:0000313" key="2">
    <source>
        <dbReference type="Proteomes" id="UP000632828"/>
    </source>
</evidence>
<protein>
    <submittedName>
        <fullName evidence="1">Uncharacterized protein</fullName>
    </submittedName>
</protein>
<organism evidence="1 2">
    <name type="scientific">Pelovirga terrestris</name>
    <dbReference type="NCBI Taxonomy" id="2771352"/>
    <lineage>
        <taxon>Bacteria</taxon>
        <taxon>Pseudomonadati</taxon>
        <taxon>Thermodesulfobacteriota</taxon>
        <taxon>Desulfuromonadia</taxon>
        <taxon>Geobacterales</taxon>
        <taxon>Geobacteraceae</taxon>
        <taxon>Pelovirga</taxon>
    </lineage>
</organism>
<dbReference type="AlphaFoldDB" id="A0A8J6QJV4"/>
<gene>
    <name evidence="1" type="ORF">ICT70_02010</name>
</gene>
<proteinExistence type="predicted"/>
<sequence>MGIFEESIQSSIPYYLTQEAKEGLIKELKKFPQSTNYYTIFYQENILQGDGWNQLEVLNFEDGQRKKIKGILLTNSCDISLENSRDFPVTLTFAPVIKLENYENKLYSFGIDPKKIKEKLRSIKEQRVSSLFFLPKGGSLDGDYIALLDDIHTMPFKKFESKTDRVKQFTLSQIGFYLFLLKLSIHFCRFHEGILRDHTA</sequence>
<dbReference type="RefSeq" id="WP_191153716.1">
    <property type="nucleotide sequence ID" value="NZ_JACWUN010000002.1"/>
</dbReference>
<name>A0A8J6QJV4_9BACT</name>
<accession>A0A8J6QJV4</accession>
<comment type="caution">
    <text evidence="1">The sequence shown here is derived from an EMBL/GenBank/DDBJ whole genome shotgun (WGS) entry which is preliminary data.</text>
</comment>
<evidence type="ECO:0000313" key="1">
    <source>
        <dbReference type="EMBL" id="MBD1399439.1"/>
    </source>
</evidence>
<dbReference type="EMBL" id="JACWUN010000002">
    <property type="protein sequence ID" value="MBD1399439.1"/>
    <property type="molecule type" value="Genomic_DNA"/>
</dbReference>
<dbReference type="Proteomes" id="UP000632828">
    <property type="component" value="Unassembled WGS sequence"/>
</dbReference>
<keyword evidence="2" id="KW-1185">Reference proteome</keyword>